<dbReference type="InterPro" id="IPR001466">
    <property type="entry name" value="Beta-lactam-related"/>
</dbReference>
<dbReference type="OrthoDB" id="9770183at2"/>
<dbReference type="SUPFAM" id="SSF56601">
    <property type="entry name" value="beta-lactamase/transpeptidase-like"/>
    <property type="match status" value="1"/>
</dbReference>
<dbReference type="PANTHER" id="PTHR43283:SF11">
    <property type="entry name" value="BETA-LACTAMASE-RELATED DOMAIN-CONTAINING PROTEIN"/>
    <property type="match status" value="1"/>
</dbReference>
<evidence type="ECO:0000313" key="5">
    <source>
        <dbReference type="Proteomes" id="UP000253606"/>
    </source>
</evidence>
<gene>
    <name evidence="4" type="ORF">ACPOL_6673</name>
</gene>
<evidence type="ECO:0000313" key="4">
    <source>
        <dbReference type="EMBL" id="AXC15885.1"/>
    </source>
</evidence>
<dbReference type="InterPro" id="IPR012338">
    <property type="entry name" value="Beta-lactam/transpept-like"/>
</dbReference>
<organism evidence="4 5">
    <name type="scientific">Acidisarcina polymorpha</name>
    <dbReference type="NCBI Taxonomy" id="2211140"/>
    <lineage>
        <taxon>Bacteria</taxon>
        <taxon>Pseudomonadati</taxon>
        <taxon>Acidobacteriota</taxon>
        <taxon>Terriglobia</taxon>
        <taxon>Terriglobales</taxon>
        <taxon>Acidobacteriaceae</taxon>
        <taxon>Acidisarcina</taxon>
    </lineage>
</organism>
<dbReference type="PANTHER" id="PTHR43283">
    <property type="entry name" value="BETA-LACTAMASE-RELATED"/>
    <property type="match status" value="1"/>
</dbReference>
<dbReference type="EMBL" id="CP030840">
    <property type="protein sequence ID" value="AXC15885.1"/>
    <property type="molecule type" value="Genomic_DNA"/>
</dbReference>
<accession>A0A2Z5GB77</accession>
<feature type="domain" description="Beta-lactamase-related" evidence="3">
    <location>
        <begin position="28"/>
        <end position="356"/>
    </location>
</feature>
<keyword evidence="1" id="KW-0378">Hydrolase</keyword>
<sequence>MNIVDTPAEIIATTLNQRIRFADAYSVLQDAIAERAFPGASFGVFYEGKILALDGLGGFTYDEDSPVVQPGTIYDLASITKVLGATSAAMLLYERGRLDLDQILGEILPGFVIGMPSARERCRVTLRMLLAHSSGLPAYAPLFEANRTPNALLAACLRMPLESTPGARSEYSDIGFILLGKALEILAGEELDRFCNREVFQPLGLTATGYKPPLASRNFIPPTEDDKDFRQRVIQGEVHDENCFVLGGISGHAGLFSNALDVLRYASCIVSSGKTEKGEVLFSPETLSLFARRQDSPSDSSRALGWDTPSGDSSSGHHFSSHSVGHLGYTGTSLWIDLDRRLAVTLLTNRTWPDRSSQAIRKVRPAFYDAVFNAIARGMCPVSHQ</sequence>
<evidence type="ECO:0000256" key="2">
    <source>
        <dbReference type="SAM" id="MobiDB-lite"/>
    </source>
</evidence>
<evidence type="ECO:0000259" key="3">
    <source>
        <dbReference type="Pfam" id="PF00144"/>
    </source>
</evidence>
<dbReference type="KEGG" id="abas:ACPOL_6673"/>
<dbReference type="AlphaFoldDB" id="A0A2Z5GB77"/>
<protein>
    <submittedName>
        <fullName evidence="4">Beta-lactamase class C</fullName>
    </submittedName>
</protein>
<proteinExistence type="predicted"/>
<name>A0A2Z5GB77_9BACT</name>
<dbReference type="Pfam" id="PF00144">
    <property type="entry name" value="Beta-lactamase"/>
    <property type="match status" value="1"/>
</dbReference>
<dbReference type="RefSeq" id="WP_114210475.1">
    <property type="nucleotide sequence ID" value="NZ_CP030840.1"/>
</dbReference>
<dbReference type="Gene3D" id="3.40.710.10">
    <property type="entry name" value="DD-peptidase/beta-lactamase superfamily"/>
    <property type="match status" value="1"/>
</dbReference>
<reference evidence="4 5" key="1">
    <citation type="journal article" date="2018" name="Front. Microbiol.">
        <title>Hydrolytic Capabilities as a Key to Environmental Success: Chitinolytic and Cellulolytic Acidobacteria From Acidic Sub-arctic Soils and Boreal Peatlands.</title>
        <authorList>
            <person name="Belova S.E."/>
            <person name="Ravin N.V."/>
            <person name="Pankratov T.A."/>
            <person name="Rakitin A.L."/>
            <person name="Ivanova A.A."/>
            <person name="Beletsky A.V."/>
            <person name="Mardanov A.V."/>
            <person name="Sinninghe Damste J.S."/>
            <person name="Dedysh S.N."/>
        </authorList>
    </citation>
    <scope>NUCLEOTIDE SEQUENCE [LARGE SCALE GENOMIC DNA]</scope>
    <source>
        <strain evidence="4 5">SBC82</strain>
    </source>
</reference>
<dbReference type="InterPro" id="IPR050789">
    <property type="entry name" value="Diverse_Enzym_Activities"/>
</dbReference>
<dbReference type="Proteomes" id="UP000253606">
    <property type="component" value="Chromosome"/>
</dbReference>
<feature type="region of interest" description="Disordered" evidence="2">
    <location>
        <begin position="293"/>
        <end position="317"/>
    </location>
</feature>
<keyword evidence="5" id="KW-1185">Reference proteome</keyword>
<dbReference type="GO" id="GO:0016787">
    <property type="term" value="F:hydrolase activity"/>
    <property type="evidence" value="ECO:0007669"/>
    <property type="project" value="UniProtKB-KW"/>
</dbReference>
<evidence type="ECO:0000256" key="1">
    <source>
        <dbReference type="ARBA" id="ARBA00022801"/>
    </source>
</evidence>